<dbReference type="EC" id="2.6.1.11" evidence="4"/>
<dbReference type="InterPro" id="IPR049704">
    <property type="entry name" value="Aminotrans_3_PPA_site"/>
</dbReference>
<feature type="binding site" evidence="4">
    <location>
        <position position="144"/>
    </location>
    <ligand>
        <name>N(2)-acetyl-L-ornithine</name>
        <dbReference type="ChEBI" id="CHEBI:57805"/>
    </ligand>
</feature>
<comment type="cofactor">
    <cofactor evidence="4">
        <name>pyridoxal 5'-phosphate</name>
        <dbReference type="ChEBI" id="CHEBI:597326"/>
    </cofactor>
    <text evidence="4">Binds 1 pyridoxal phosphate per subunit.</text>
</comment>
<sequence>MSDSRSIRELADRYYLPVYAPRQAVLERGEGSRVWDREGREYVDLAAGIAVTALGHANPQLRQALMQQADKLWHTSNVFVSEPPLRLAQALVEHSGFASRAFLCSSGAEANEAAIKLARRYASSQGRDESHRTILTFDNSFHGRTMATVTAGGQPKYRATFEPLPGGFDYLPFNDLAAVRARMARGDVCAILVEPVQGEGGVTPATPEFLRGLRDLCDNTRALLMFDEVQCGMGRTGTLFAWEQSGVKPDVVTLAKALGAGIPIGAMLCTEQAANCMAVGAHGSTFGGNPLASAVALKALEMLADPSLLANVTRQSNALVDGLQAINARIGCFTEIRGQGLMLGAQLSQAWSGRASEILDACMEKGLLALQAGPDVLRFVPALNIGDADIAEGLTRLESALRALQ</sequence>
<feature type="binding site" evidence="4">
    <location>
        <begin position="107"/>
        <end position="108"/>
    </location>
    <ligand>
        <name>pyridoxal 5'-phosphate</name>
        <dbReference type="ChEBI" id="CHEBI:597326"/>
    </ligand>
</feature>
<gene>
    <name evidence="4" type="primary">argD</name>
    <name evidence="5" type="ORF">V3390_01030</name>
</gene>
<dbReference type="NCBIfam" id="NF003468">
    <property type="entry name" value="PRK05093.1"/>
    <property type="match status" value="1"/>
</dbReference>
<dbReference type="PANTHER" id="PTHR11986">
    <property type="entry name" value="AMINOTRANSFERASE CLASS III"/>
    <property type="match status" value="1"/>
</dbReference>
<evidence type="ECO:0000313" key="5">
    <source>
        <dbReference type="EMBL" id="MEF2154824.1"/>
    </source>
</evidence>
<feature type="binding site" evidence="4">
    <location>
        <position position="285"/>
    </location>
    <ligand>
        <name>pyridoxal 5'-phosphate</name>
        <dbReference type="ChEBI" id="CHEBI:597326"/>
    </ligand>
</feature>
<dbReference type="PROSITE" id="PS00600">
    <property type="entry name" value="AA_TRANSFER_CLASS_3"/>
    <property type="match status" value="1"/>
</dbReference>
<dbReference type="HAMAP" id="MF_01107">
    <property type="entry name" value="ArgD_aminotrans_3"/>
    <property type="match status" value="1"/>
</dbReference>
<dbReference type="SUPFAM" id="SSF53383">
    <property type="entry name" value="PLP-dependent transferases"/>
    <property type="match status" value="1"/>
</dbReference>
<reference evidence="5 6" key="1">
    <citation type="submission" date="2024-01" db="EMBL/GenBank/DDBJ databases">
        <title>Novel species of the genus Luteimonas isolated from rivers.</title>
        <authorList>
            <person name="Lu H."/>
        </authorList>
    </citation>
    <scope>NUCLEOTIDE SEQUENCE [LARGE SCALE GENOMIC DNA]</scope>
    <source>
        <strain evidence="5 6">FXH3W</strain>
    </source>
</reference>
<protein>
    <recommendedName>
        <fullName evidence="4">Acetylornithine aminotransferase</fullName>
        <shortName evidence="4">ACOAT</shortName>
        <ecNumber evidence="4">2.6.1.11</ecNumber>
    </recommendedName>
</protein>
<dbReference type="RefSeq" id="WP_331702979.1">
    <property type="nucleotide sequence ID" value="NZ_JAZHBO010000001.1"/>
</dbReference>
<dbReference type="CDD" id="cd00610">
    <property type="entry name" value="OAT_like"/>
    <property type="match status" value="1"/>
</dbReference>
<organism evidence="5 6">
    <name type="scientific">Aquilutibacter rugosus</name>
    <dbReference type="NCBI Taxonomy" id="3115820"/>
    <lineage>
        <taxon>Bacteria</taxon>
        <taxon>Pseudomonadati</taxon>
        <taxon>Pseudomonadota</taxon>
        <taxon>Gammaproteobacteria</taxon>
        <taxon>Lysobacterales</taxon>
        <taxon>Lysobacteraceae</taxon>
        <taxon>Aquilutibacter</taxon>
    </lineage>
</organism>
<dbReference type="GO" id="GO:0009016">
    <property type="term" value="F:succinyldiaminopimelate transaminase activity"/>
    <property type="evidence" value="ECO:0007669"/>
    <property type="project" value="UniProtKB-EC"/>
</dbReference>
<dbReference type="InterPro" id="IPR015421">
    <property type="entry name" value="PyrdxlP-dep_Trfase_major"/>
</dbReference>
<dbReference type="EMBL" id="JAZHBO010000001">
    <property type="protein sequence ID" value="MEF2154824.1"/>
    <property type="molecule type" value="Genomic_DNA"/>
</dbReference>
<comment type="catalytic activity">
    <reaction evidence="4">
        <text>N(2)-acetyl-L-ornithine + 2-oxoglutarate = N-acetyl-L-glutamate 5-semialdehyde + L-glutamate</text>
        <dbReference type="Rhea" id="RHEA:18049"/>
        <dbReference type="ChEBI" id="CHEBI:16810"/>
        <dbReference type="ChEBI" id="CHEBI:29123"/>
        <dbReference type="ChEBI" id="CHEBI:29985"/>
        <dbReference type="ChEBI" id="CHEBI:57805"/>
        <dbReference type="EC" id="2.6.1.11"/>
    </reaction>
</comment>
<name>A0ABU7UWC7_9GAMM</name>
<dbReference type="InterPro" id="IPR005814">
    <property type="entry name" value="Aminotrans_3"/>
</dbReference>
<dbReference type="InterPro" id="IPR004636">
    <property type="entry name" value="AcOrn/SuccOrn_fam"/>
</dbReference>
<dbReference type="InterPro" id="IPR015422">
    <property type="entry name" value="PyrdxlP-dep_Trfase_small"/>
</dbReference>
<keyword evidence="2 4" id="KW-0808">Transferase</keyword>
<feature type="modified residue" description="N6-(pyridoxal phosphate)lysine" evidence="4">
    <location>
        <position position="256"/>
    </location>
</feature>
<proteinExistence type="inferred from homology"/>
<evidence type="ECO:0000256" key="2">
    <source>
        <dbReference type="ARBA" id="ARBA00022679"/>
    </source>
</evidence>
<dbReference type="Proteomes" id="UP001356170">
    <property type="component" value="Unassembled WGS sequence"/>
</dbReference>
<keyword evidence="6" id="KW-1185">Reference proteome</keyword>
<comment type="pathway">
    <text evidence="4">Amino-acid biosynthesis; L-arginine biosynthesis; N(2)-acetyl-L-ornithine from L-glutamate: step 4/4.</text>
</comment>
<dbReference type="GO" id="GO:0003992">
    <property type="term" value="F:N2-acetyl-L-ornithine:2-oxoglutarate 5-aminotransferase activity"/>
    <property type="evidence" value="ECO:0007669"/>
    <property type="project" value="UniProtKB-EC"/>
</dbReference>
<feature type="binding site" evidence="4">
    <location>
        <position position="141"/>
    </location>
    <ligand>
        <name>pyridoxal 5'-phosphate</name>
        <dbReference type="ChEBI" id="CHEBI:597326"/>
    </ligand>
</feature>
<keyword evidence="3 4" id="KW-0663">Pyridoxal phosphate</keyword>
<dbReference type="InterPro" id="IPR015424">
    <property type="entry name" value="PyrdxlP-dep_Trfase"/>
</dbReference>
<keyword evidence="4" id="KW-0055">Arginine biosynthesis</keyword>
<feature type="binding site" evidence="4">
    <location>
        <begin position="227"/>
        <end position="230"/>
    </location>
    <ligand>
        <name>pyridoxal 5'-phosphate</name>
        <dbReference type="ChEBI" id="CHEBI:597326"/>
    </ligand>
</feature>
<evidence type="ECO:0000256" key="4">
    <source>
        <dbReference type="HAMAP-Rule" id="MF_01107"/>
    </source>
</evidence>
<comment type="subcellular location">
    <subcellularLocation>
        <location evidence="4">Cytoplasm</location>
    </subcellularLocation>
</comment>
<comment type="subunit">
    <text evidence="4">Homodimer.</text>
</comment>
<dbReference type="PANTHER" id="PTHR11986:SF113">
    <property type="entry name" value="SUCCINYLORNITHINE TRANSAMINASE"/>
    <property type="match status" value="1"/>
</dbReference>
<comment type="miscellaneous">
    <text evidence="4">May also have succinyldiaminopimelate aminotransferase activity, thus carrying out the corresponding step in lysine biosynthesis.</text>
</comment>
<feature type="binding site" evidence="4">
    <location>
        <position position="284"/>
    </location>
    <ligand>
        <name>N(2)-acetyl-L-ornithine</name>
        <dbReference type="ChEBI" id="CHEBI:57805"/>
    </ligand>
</feature>
<keyword evidence="1 4" id="KW-0032">Aminotransferase</keyword>
<evidence type="ECO:0000256" key="1">
    <source>
        <dbReference type="ARBA" id="ARBA00022576"/>
    </source>
</evidence>
<keyword evidence="4" id="KW-0963">Cytoplasm</keyword>
<keyword evidence="4" id="KW-0028">Amino-acid biosynthesis</keyword>
<dbReference type="Pfam" id="PF00202">
    <property type="entry name" value="Aminotran_3"/>
    <property type="match status" value="1"/>
</dbReference>
<dbReference type="NCBIfam" id="NF002325">
    <property type="entry name" value="PRK01278.1"/>
    <property type="match status" value="1"/>
</dbReference>
<dbReference type="InterPro" id="IPR050103">
    <property type="entry name" value="Class-III_PLP-dep_AT"/>
</dbReference>
<dbReference type="Gene3D" id="3.40.640.10">
    <property type="entry name" value="Type I PLP-dependent aspartate aminotransferase-like (Major domain)"/>
    <property type="match status" value="1"/>
</dbReference>
<comment type="similarity">
    <text evidence="4">Belongs to the class-III pyridoxal-phosphate-dependent aminotransferase family. ArgD subfamily.</text>
</comment>
<dbReference type="PIRSF" id="PIRSF000521">
    <property type="entry name" value="Transaminase_4ab_Lys_Orn"/>
    <property type="match status" value="1"/>
</dbReference>
<accession>A0ABU7UWC7</accession>
<comment type="caution">
    <text evidence="5">The sequence shown here is derived from an EMBL/GenBank/DDBJ whole genome shotgun (WGS) entry which is preliminary data.</text>
</comment>
<dbReference type="Gene3D" id="3.90.1150.10">
    <property type="entry name" value="Aspartate Aminotransferase, domain 1"/>
    <property type="match status" value="1"/>
</dbReference>
<evidence type="ECO:0000256" key="3">
    <source>
        <dbReference type="ARBA" id="ARBA00022898"/>
    </source>
</evidence>
<dbReference type="NCBIfam" id="TIGR00707">
    <property type="entry name" value="argD"/>
    <property type="match status" value="1"/>
</dbReference>
<evidence type="ECO:0000313" key="6">
    <source>
        <dbReference type="Proteomes" id="UP001356170"/>
    </source>
</evidence>